<dbReference type="EMBL" id="JAGTJR010000056">
    <property type="protein sequence ID" value="KAH7026773.1"/>
    <property type="molecule type" value="Genomic_DNA"/>
</dbReference>
<dbReference type="Proteomes" id="UP000774617">
    <property type="component" value="Unassembled WGS sequence"/>
</dbReference>
<organism evidence="2 3">
    <name type="scientific">Macrophomina phaseolina</name>
    <dbReference type="NCBI Taxonomy" id="35725"/>
    <lineage>
        <taxon>Eukaryota</taxon>
        <taxon>Fungi</taxon>
        <taxon>Dikarya</taxon>
        <taxon>Ascomycota</taxon>
        <taxon>Pezizomycotina</taxon>
        <taxon>Dothideomycetes</taxon>
        <taxon>Dothideomycetes incertae sedis</taxon>
        <taxon>Botryosphaeriales</taxon>
        <taxon>Botryosphaeriaceae</taxon>
        <taxon>Macrophomina</taxon>
    </lineage>
</organism>
<feature type="region of interest" description="Disordered" evidence="1">
    <location>
        <begin position="1"/>
        <end position="41"/>
    </location>
</feature>
<evidence type="ECO:0000313" key="2">
    <source>
        <dbReference type="EMBL" id="KAH7026773.1"/>
    </source>
</evidence>
<sequence length="228" mass="25439">MLRKTVVGSAKAELKPDALDPLRLSDSDIDEEPSGKRYGRWATVKPGTAPLSCGSVPDLHDFSSPAFPLLFGEHNQVTMNRGARLTGPPPYRSRQYDRPAYQNRQRGRNRSPPAGRSPPKKPKSSKYTTARKNAKRIPSIIGVVASIIPLVDWIMGKIAPKHYDFAVNGKVIFREDSDDLDIERSSIPVYRVCKLGSAENTFNLWDPLERRVVAQDIDGHCLEKAPKH</sequence>
<feature type="region of interest" description="Disordered" evidence="1">
    <location>
        <begin position="80"/>
        <end position="132"/>
    </location>
</feature>
<gene>
    <name evidence="2" type="ORF">B0J12DRAFT_704945</name>
</gene>
<comment type="caution">
    <text evidence="2">The sequence shown here is derived from an EMBL/GenBank/DDBJ whole genome shotgun (WGS) entry which is preliminary data.</text>
</comment>
<protein>
    <submittedName>
        <fullName evidence="2">Uncharacterized protein</fullName>
    </submittedName>
</protein>
<accession>A0ABQ8FUU1</accession>
<keyword evidence="3" id="KW-1185">Reference proteome</keyword>
<proteinExistence type="predicted"/>
<feature type="compositionally biased region" description="Basic and acidic residues" evidence="1">
    <location>
        <begin position="12"/>
        <end position="26"/>
    </location>
</feature>
<name>A0ABQ8FUU1_9PEZI</name>
<evidence type="ECO:0000256" key="1">
    <source>
        <dbReference type="SAM" id="MobiDB-lite"/>
    </source>
</evidence>
<evidence type="ECO:0000313" key="3">
    <source>
        <dbReference type="Proteomes" id="UP000774617"/>
    </source>
</evidence>
<reference evidence="2 3" key="1">
    <citation type="journal article" date="2021" name="Nat. Commun.">
        <title>Genetic determinants of endophytism in the Arabidopsis root mycobiome.</title>
        <authorList>
            <person name="Mesny F."/>
            <person name="Miyauchi S."/>
            <person name="Thiergart T."/>
            <person name="Pickel B."/>
            <person name="Atanasova L."/>
            <person name="Karlsson M."/>
            <person name="Huettel B."/>
            <person name="Barry K.W."/>
            <person name="Haridas S."/>
            <person name="Chen C."/>
            <person name="Bauer D."/>
            <person name="Andreopoulos W."/>
            <person name="Pangilinan J."/>
            <person name="LaButti K."/>
            <person name="Riley R."/>
            <person name="Lipzen A."/>
            <person name="Clum A."/>
            <person name="Drula E."/>
            <person name="Henrissat B."/>
            <person name="Kohler A."/>
            <person name="Grigoriev I.V."/>
            <person name="Martin F.M."/>
            <person name="Hacquard S."/>
        </authorList>
    </citation>
    <scope>NUCLEOTIDE SEQUENCE [LARGE SCALE GENOMIC DNA]</scope>
    <source>
        <strain evidence="2 3">MPI-SDFR-AT-0080</strain>
    </source>
</reference>